<dbReference type="VEuPathDB" id="FungiDB:CIMG_13611"/>
<dbReference type="KEGG" id="cim:CIMG_13611"/>
<protein>
    <submittedName>
        <fullName evidence="4">Uncharacterized protein</fullName>
    </submittedName>
</protein>
<dbReference type="GeneID" id="24165238"/>
<dbReference type="Pfam" id="PF22893">
    <property type="entry name" value="ULD_2"/>
    <property type="match status" value="1"/>
</dbReference>
<organism evidence="4 5">
    <name type="scientific">Coccidioides immitis (strain RS)</name>
    <name type="common">Valley fever fungus</name>
    <dbReference type="NCBI Taxonomy" id="246410"/>
    <lineage>
        <taxon>Eukaryota</taxon>
        <taxon>Fungi</taxon>
        <taxon>Dikarya</taxon>
        <taxon>Ascomycota</taxon>
        <taxon>Pezizomycotina</taxon>
        <taxon>Eurotiomycetes</taxon>
        <taxon>Eurotiomycetidae</taxon>
        <taxon>Onygenales</taxon>
        <taxon>Onygenaceae</taxon>
        <taxon>Coccidioides</taxon>
    </lineage>
</organism>
<proteinExistence type="predicted"/>
<dbReference type="InParanoid" id="A0A0D8JVM4"/>
<gene>
    <name evidence="4" type="ORF">CIMG_13611</name>
</gene>
<accession>A0A0D8JVM4</accession>
<evidence type="ECO:0000313" key="5">
    <source>
        <dbReference type="Proteomes" id="UP000001261"/>
    </source>
</evidence>
<sequence>MSVGFGFSVGDFLAALRLVGTVIDALRESSNSGSTYRELLNELYSLETALLRVKRIDLDGSQHAEKIALQQAAAQCQRTIDSFWKKVEKYQPHLQGGGTSSKLKDGWSRIKWAVCRKDDIQNFRAEIAAHTSSIEVLLLTVQMNATTMHARAEQRQYGTLAGKIQALSNQGMSKLAIIADSIAQSVQQGGRLLETSEKVQRQQPVYMIDAFNKESPFHLEFVRSAEALISILKVNFKASGCGPGMIDRGEFLIEESGTQNLIDISKPWETCFYPGQRVAMCMLFKEKRVRASCPRCGAEFQGPTDKEVECITCGTVFCRVKEPSRAVQTPTWKDIHPDEHVPLHPGKMNQPGKRKHRENDEPDIQMFRRVRIINPMEFARPDTGLITKHNLFLRMKGAIPGDLWKCTRDQALDLCRAEELPKQQGLRKIRGSVVSLT</sequence>
<reference evidence="5" key="1">
    <citation type="journal article" date="2009" name="Genome Res.">
        <title>Comparative genomic analyses of the human fungal pathogens Coccidioides and their relatives.</title>
        <authorList>
            <person name="Sharpton T.J."/>
            <person name="Stajich J.E."/>
            <person name="Rounsley S.D."/>
            <person name="Gardner M.J."/>
            <person name="Wortman J.R."/>
            <person name="Jordar V.S."/>
            <person name="Maiti R."/>
            <person name="Kodira C.D."/>
            <person name="Neafsey D.E."/>
            <person name="Zeng Q."/>
            <person name="Hung C.-Y."/>
            <person name="McMahan C."/>
            <person name="Muszewska A."/>
            <person name="Grynberg M."/>
            <person name="Mandel M.A."/>
            <person name="Kellner E.M."/>
            <person name="Barker B.M."/>
            <person name="Galgiani J.N."/>
            <person name="Orbach M.J."/>
            <person name="Kirkland T.N."/>
            <person name="Cole G.T."/>
            <person name="Henn M.R."/>
            <person name="Birren B.W."/>
            <person name="Taylor J.W."/>
        </authorList>
    </citation>
    <scope>NUCLEOTIDE SEQUENCE [LARGE SCALE GENOMIC DNA]</scope>
    <source>
        <strain evidence="5">RS</strain>
    </source>
</reference>
<dbReference type="PANTHER" id="PTHR38886:SF1">
    <property type="entry name" value="NACHT-NTPASE AND P-LOOP NTPASES N-TERMINAL DOMAIN-CONTAINING PROTEIN"/>
    <property type="match status" value="1"/>
</dbReference>
<dbReference type="PANTHER" id="PTHR38886">
    <property type="entry name" value="SESA DOMAIN-CONTAINING PROTEIN"/>
    <property type="match status" value="1"/>
</dbReference>
<dbReference type="EMBL" id="GG704915">
    <property type="protein sequence ID" value="KJF61380.1"/>
    <property type="molecule type" value="Genomic_DNA"/>
</dbReference>
<dbReference type="Proteomes" id="UP000001261">
    <property type="component" value="Unassembled WGS sequence"/>
</dbReference>
<dbReference type="OMA" id="FHVEFIN"/>
<feature type="domain" description="Ubiquitin-like" evidence="3">
    <location>
        <begin position="201"/>
        <end position="285"/>
    </location>
</feature>
<dbReference type="OrthoDB" id="3045089at2759"/>
<dbReference type="InterPro" id="IPR054464">
    <property type="entry name" value="ULD_fung"/>
</dbReference>
<name>A0A0D8JVM4_COCIM</name>
<keyword evidence="5" id="KW-1185">Reference proteome</keyword>
<reference evidence="5" key="2">
    <citation type="journal article" date="2010" name="Genome Res.">
        <title>Population genomic sequencing of Coccidioides fungi reveals recent hybridization and transposon control.</title>
        <authorList>
            <person name="Neafsey D.E."/>
            <person name="Barker B.M."/>
            <person name="Sharpton T.J."/>
            <person name="Stajich J.E."/>
            <person name="Park D.J."/>
            <person name="Whiston E."/>
            <person name="Hung C.-Y."/>
            <person name="McMahan C."/>
            <person name="White J."/>
            <person name="Sykes S."/>
            <person name="Heiman D."/>
            <person name="Young S."/>
            <person name="Zeng Q."/>
            <person name="Abouelleil A."/>
            <person name="Aftuck L."/>
            <person name="Bessette D."/>
            <person name="Brown A."/>
            <person name="FitzGerald M."/>
            <person name="Lui A."/>
            <person name="Macdonald J.P."/>
            <person name="Priest M."/>
            <person name="Orbach M.J."/>
            <person name="Galgiani J.N."/>
            <person name="Kirkland T.N."/>
            <person name="Cole G.T."/>
            <person name="Birren B.W."/>
            <person name="Henn M.R."/>
            <person name="Taylor J.W."/>
            <person name="Rounsley S.D."/>
        </authorList>
    </citation>
    <scope>GENOME REANNOTATION</scope>
    <source>
        <strain evidence="5">RS</strain>
    </source>
</reference>
<evidence type="ECO:0000259" key="3">
    <source>
        <dbReference type="Pfam" id="PF22893"/>
    </source>
</evidence>
<evidence type="ECO:0000259" key="2">
    <source>
        <dbReference type="Pfam" id="PF17111"/>
    </source>
</evidence>
<dbReference type="InterPro" id="IPR031348">
    <property type="entry name" value="PigL_N"/>
</dbReference>
<dbReference type="AlphaFoldDB" id="A0A0D8JVM4"/>
<dbReference type="RefSeq" id="XP_004444905.1">
    <property type="nucleotide sequence ID" value="XM_004444848.1"/>
</dbReference>
<evidence type="ECO:0000313" key="4">
    <source>
        <dbReference type="EMBL" id="KJF61380.1"/>
    </source>
</evidence>
<feature type="region of interest" description="Disordered" evidence="1">
    <location>
        <begin position="335"/>
        <end position="358"/>
    </location>
</feature>
<dbReference type="Pfam" id="PF17111">
    <property type="entry name" value="PigL_N"/>
    <property type="match status" value="1"/>
</dbReference>
<feature type="domain" description="Azaphilone pigments biosynthesis cluster protein L N-terminal" evidence="2">
    <location>
        <begin position="19"/>
        <end position="190"/>
    </location>
</feature>
<evidence type="ECO:0000256" key="1">
    <source>
        <dbReference type="SAM" id="MobiDB-lite"/>
    </source>
</evidence>